<proteinExistence type="predicted"/>
<protein>
    <recommendedName>
        <fullName evidence="5">DUF3667 domain-containing protein</fullName>
    </recommendedName>
</protein>
<feature type="transmembrane region" description="Helical" evidence="2">
    <location>
        <begin position="337"/>
        <end position="355"/>
    </location>
</feature>
<dbReference type="EMBL" id="CP013244">
    <property type="protein sequence ID" value="ANP47457.1"/>
    <property type="molecule type" value="Genomic_DNA"/>
</dbReference>
<sequence>MSGEIEAAGALATAGAVGAALEGREGGPRGGGSCPNCEAPIAGRFCSNCGQHAHPNRKLSGVIGEFMYGLWNFDTKAWRTVPMLIVRPGTLTRNYVYGKRARYLAPLTMFLFAIFLMFFAFSTIQAPTNIRDSSVHITQRDLDEARAGLAEAQTELANARAHPDPDEPAGLEVTLAENAVRLAQQEVDRSERQLAQAQAREARRAQARANTPVQVTVDPSLSTPATTAEAPATTTEGAAPTADAPPAAADDTGDDVETWQDGMREVAENDNFVVFGNANSELNERVRRKFANPDLALYQVQDAASKFSFLLAPLSLPFIALLFLWKRGVTLYDHMAYALYALAFAAILFSAVVLLGEIPWISWASAWLLLALPVHMYFHLKGAYALGWWSAVWRTFFMLNFAFIVASTFTVLVIVLGLAG</sequence>
<evidence type="ECO:0000256" key="2">
    <source>
        <dbReference type="SAM" id="Phobius"/>
    </source>
</evidence>
<keyword evidence="2" id="KW-1133">Transmembrane helix</keyword>
<feature type="transmembrane region" description="Helical" evidence="2">
    <location>
        <begin position="103"/>
        <end position="124"/>
    </location>
</feature>
<dbReference type="Pfam" id="PF12412">
    <property type="entry name" value="DUF3667"/>
    <property type="match status" value="1"/>
</dbReference>
<organism evidence="3 4">
    <name type="scientific">Candidatus Viadribacter manganicus</name>
    <dbReference type="NCBI Taxonomy" id="1759059"/>
    <lineage>
        <taxon>Bacteria</taxon>
        <taxon>Pseudomonadati</taxon>
        <taxon>Pseudomonadota</taxon>
        <taxon>Alphaproteobacteria</taxon>
        <taxon>Hyphomonadales</taxon>
        <taxon>Hyphomonadaceae</taxon>
        <taxon>Candidatus Viadribacter</taxon>
    </lineage>
</organism>
<evidence type="ECO:0008006" key="5">
    <source>
        <dbReference type="Google" id="ProtNLM"/>
    </source>
</evidence>
<feature type="transmembrane region" description="Helical" evidence="2">
    <location>
        <begin position="307"/>
        <end position="325"/>
    </location>
</feature>
<name>A0A1B1ALM5_9PROT</name>
<evidence type="ECO:0000256" key="1">
    <source>
        <dbReference type="SAM" id="MobiDB-lite"/>
    </source>
</evidence>
<evidence type="ECO:0000313" key="4">
    <source>
        <dbReference type="Proteomes" id="UP000092498"/>
    </source>
</evidence>
<dbReference type="Proteomes" id="UP000092498">
    <property type="component" value="Chromosome"/>
</dbReference>
<feature type="transmembrane region" description="Helical" evidence="2">
    <location>
        <begin position="361"/>
        <end position="380"/>
    </location>
</feature>
<evidence type="ECO:0000313" key="3">
    <source>
        <dbReference type="EMBL" id="ANP47457.1"/>
    </source>
</evidence>
<dbReference type="STRING" id="1759059.ATE48_16850"/>
<keyword evidence="4" id="KW-1185">Reference proteome</keyword>
<feature type="compositionally biased region" description="Polar residues" evidence="1">
    <location>
        <begin position="211"/>
        <end position="222"/>
    </location>
</feature>
<keyword evidence="2" id="KW-0472">Membrane</keyword>
<feature type="transmembrane region" description="Helical" evidence="2">
    <location>
        <begin position="392"/>
        <end position="419"/>
    </location>
</feature>
<dbReference type="InterPro" id="IPR022134">
    <property type="entry name" value="DUF3667"/>
</dbReference>
<feature type="region of interest" description="Disordered" evidence="1">
    <location>
        <begin position="191"/>
        <end position="256"/>
    </location>
</feature>
<dbReference type="KEGG" id="cbot:ATE48_16850"/>
<dbReference type="InParanoid" id="A0A1B1ALM5"/>
<dbReference type="AlphaFoldDB" id="A0A1B1ALM5"/>
<reference evidence="3 4" key="1">
    <citation type="submission" date="2015-11" db="EMBL/GenBank/DDBJ databases">
        <title>Whole-Genome Sequence of Candidatus Oderbacter manganicum from the National Park Lower Oder Valley, Germany.</title>
        <authorList>
            <person name="Braun B."/>
            <person name="Liere K."/>
            <person name="Szewzyk U."/>
        </authorList>
    </citation>
    <scope>NUCLEOTIDE SEQUENCE [LARGE SCALE GENOMIC DNA]</scope>
    <source>
        <strain evidence="3 4">OTSz_A_272</strain>
    </source>
</reference>
<accession>A0A1B1ALM5</accession>
<dbReference type="OrthoDB" id="9111327at2"/>
<gene>
    <name evidence="3" type="ORF">ATE48_16850</name>
</gene>
<keyword evidence="2" id="KW-0812">Transmembrane</keyword>
<feature type="compositionally biased region" description="Low complexity" evidence="1">
    <location>
        <begin position="223"/>
        <end position="250"/>
    </location>
</feature>
<dbReference type="RefSeq" id="WP_066773611.1">
    <property type="nucleotide sequence ID" value="NZ_CP013244.1"/>
</dbReference>